<evidence type="ECO:0000313" key="3">
    <source>
        <dbReference type="Proteomes" id="UP000075714"/>
    </source>
</evidence>
<comment type="caution">
    <text evidence="2">The sequence shown here is derived from an EMBL/GenBank/DDBJ whole genome shotgun (WGS) entry which is preliminary data.</text>
</comment>
<evidence type="ECO:0000256" key="1">
    <source>
        <dbReference type="SAM" id="MobiDB-lite"/>
    </source>
</evidence>
<dbReference type="AlphaFoldDB" id="A0A150GYE5"/>
<accession>A0A150GYE5</accession>
<evidence type="ECO:0000313" key="2">
    <source>
        <dbReference type="EMBL" id="KXZ54732.1"/>
    </source>
</evidence>
<organism evidence="2 3">
    <name type="scientific">Gonium pectorale</name>
    <name type="common">Green alga</name>
    <dbReference type="NCBI Taxonomy" id="33097"/>
    <lineage>
        <taxon>Eukaryota</taxon>
        <taxon>Viridiplantae</taxon>
        <taxon>Chlorophyta</taxon>
        <taxon>core chlorophytes</taxon>
        <taxon>Chlorophyceae</taxon>
        <taxon>CS clade</taxon>
        <taxon>Chlamydomonadales</taxon>
        <taxon>Volvocaceae</taxon>
        <taxon>Gonium</taxon>
    </lineage>
</organism>
<gene>
    <name evidence="2" type="ORF">GPECTOR_4g801</name>
</gene>
<sequence length="256" mass="29177">MVEGELRHVTLMTARFIEARLTPDSTRTPEEAEQIAEELQEAFLYEGMSHNNATASGTHQISIESYESFDEIKDIIFSVRHVYDVVINSKSIRRPGAKKSYRKLWKAEFGNKPEPLAERFEKLGPGEMPDYLRESLSQGKATPELEEMIRDAFEGKTGKAWKYQDDGDFKIKLGKAKELEGKAKELEGKTESEVEAEKAAKAEGETEIEVVKEEAPKEEAPQEEAPKEEAPKEEKKHSWQKKKSEEKKDREESGEL</sequence>
<dbReference type="OrthoDB" id="538761at2759"/>
<protein>
    <submittedName>
        <fullName evidence="2">Uncharacterized protein</fullName>
    </submittedName>
</protein>
<keyword evidence="3" id="KW-1185">Reference proteome</keyword>
<reference evidence="3" key="1">
    <citation type="journal article" date="2016" name="Nat. Commun.">
        <title>The Gonium pectorale genome demonstrates co-option of cell cycle regulation during the evolution of multicellularity.</title>
        <authorList>
            <person name="Hanschen E.R."/>
            <person name="Marriage T.N."/>
            <person name="Ferris P.J."/>
            <person name="Hamaji T."/>
            <person name="Toyoda A."/>
            <person name="Fujiyama A."/>
            <person name="Neme R."/>
            <person name="Noguchi H."/>
            <person name="Minakuchi Y."/>
            <person name="Suzuki M."/>
            <person name="Kawai-Toyooka H."/>
            <person name="Smith D.R."/>
            <person name="Sparks H."/>
            <person name="Anderson J."/>
            <person name="Bakaric R."/>
            <person name="Luria V."/>
            <person name="Karger A."/>
            <person name="Kirschner M.W."/>
            <person name="Durand P.M."/>
            <person name="Michod R.E."/>
            <person name="Nozaki H."/>
            <person name="Olson B.J."/>
        </authorList>
    </citation>
    <scope>NUCLEOTIDE SEQUENCE [LARGE SCALE GENOMIC DNA]</scope>
    <source>
        <strain evidence="3">NIES-2863</strain>
    </source>
</reference>
<proteinExistence type="predicted"/>
<name>A0A150GYE5_GONPE</name>
<feature type="region of interest" description="Disordered" evidence="1">
    <location>
        <begin position="180"/>
        <end position="256"/>
    </location>
</feature>
<dbReference type="EMBL" id="LSYV01000005">
    <property type="protein sequence ID" value="KXZ54732.1"/>
    <property type="molecule type" value="Genomic_DNA"/>
</dbReference>
<dbReference type="Proteomes" id="UP000075714">
    <property type="component" value="Unassembled WGS sequence"/>
</dbReference>